<dbReference type="Proteomes" id="UP000827092">
    <property type="component" value="Unassembled WGS sequence"/>
</dbReference>
<proteinExistence type="predicted"/>
<keyword evidence="2" id="KW-1185">Reference proteome</keyword>
<comment type="caution">
    <text evidence="1">The sequence shown here is derived from an EMBL/GenBank/DDBJ whole genome shotgun (WGS) entry which is preliminary data.</text>
</comment>
<organism evidence="1 2">
    <name type="scientific">Oedothorax gibbosus</name>
    <dbReference type="NCBI Taxonomy" id="931172"/>
    <lineage>
        <taxon>Eukaryota</taxon>
        <taxon>Metazoa</taxon>
        <taxon>Ecdysozoa</taxon>
        <taxon>Arthropoda</taxon>
        <taxon>Chelicerata</taxon>
        <taxon>Arachnida</taxon>
        <taxon>Araneae</taxon>
        <taxon>Araneomorphae</taxon>
        <taxon>Entelegynae</taxon>
        <taxon>Araneoidea</taxon>
        <taxon>Linyphiidae</taxon>
        <taxon>Erigoninae</taxon>
        <taxon>Oedothorax</taxon>
    </lineage>
</organism>
<evidence type="ECO:0000313" key="2">
    <source>
        <dbReference type="Proteomes" id="UP000827092"/>
    </source>
</evidence>
<name>A0AAV6TUU5_9ARAC</name>
<dbReference type="EMBL" id="JAFNEN010001048">
    <property type="protein sequence ID" value="KAG8175231.1"/>
    <property type="molecule type" value="Genomic_DNA"/>
</dbReference>
<gene>
    <name evidence="1" type="ORF">JTE90_022654</name>
</gene>
<reference evidence="1 2" key="1">
    <citation type="journal article" date="2022" name="Nat. Ecol. Evol.">
        <title>A masculinizing supergene underlies an exaggerated male reproductive morph in a spider.</title>
        <authorList>
            <person name="Hendrickx F."/>
            <person name="De Corte Z."/>
            <person name="Sonet G."/>
            <person name="Van Belleghem S.M."/>
            <person name="Kostlbacher S."/>
            <person name="Vangestel C."/>
        </authorList>
    </citation>
    <scope>NUCLEOTIDE SEQUENCE [LARGE SCALE GENOMIC DNA]</scope>
    <source>
        <strain evidence="1">W744_W776</strain>
    </source>
</reference>
<protein>
    <submittedName>
        <fullName evidence="1">Uncharacterized protein</fullName>
    </submittedName>
</protein>
<sequence>MPWTLHVRLPIQDHPFPVTDMLLKFGDGKEMRLQVQDQHVDFTCENFPSDEPTEQLLKRIGEEREPNEYFIDLGTFDAQAFYMQVLSFIVTDQFRECFDQITLRELCSSKLYKSNQEGI</sequence>
<evidence type="ECO:0000313" key="1">
    <source>
        <dbReference type="EMBL" id="KAG8175231.1"/>
    </source>
</evidence>
<accession>A0AAV6TUU5</accession>
<dbReference type="AlphaFoldDB" id="A0AAV6TUU5"/>